<organism evidence="3 4">
    <name type="scientific">Desulfallas thermosapovorans DSM 6562</name>
    <dbReference type="NCBI Taxonomy" id="1121431"/>
    <lineage>
        <taxon>Bacteria</taxon>
        <taxon>Bacillati</taxon>
        <taxon>Bacillota</taxon>
        <taxon>Clostridia</taxon>
        <taxon>Eubacteriales</taxon>
        <taxon>Desulfallaceae</taxon>
        <taxon>Desulfallas</taxon>
    </lineage>
</organism>
<dbReference type="InterPro" id="IPR038375">
    <property type="entry name" value="NDUFAF7_sf"/>
</dbReference>
<dbReference type="SUPFAM" id="SSF53335">
    <property type="entry name" value="S-adenosyl-L-methionine-dependent methyltransferases"/>
    <property type="match status" value="1"/>
</dbReference>
<comment type="caution">
    <text evidence="3">The sequence shown here is derived from an EMBL/GenBank/DDBJ whole genome shotgun (WGS) entry which is preliminary data.</text>
</comment>
<proteinExistence type="predicted"/>
<dbReference type="InterPro" id="IPR003788">
    <property type="entry name" value="NDUFAF7"/>
</dbReference>
<gene>
    <name evidence="3" type="ORF">LX24_01988</name>
</gene>
<reference evidence="3 4" key="1">
    <citation type="submission" date="2019-07" db="EMBL/GenBank/DDBJ databases">
        <title>Genomic Encyclopedia of Type Strains, Phase I: the one thousand microbial genomes (KMG-I) project.</title>
        <authorList>
            <person name="Kyrpides N."/>
        </authorList>
    </citation>
    <scope>NUCLEOTIDE SEQUENCE [LARGE SCALE GENOMIC DNA]</scope>
    <source>
        <strain evidence="3 4">DSM 6562</strain>
    </source>
</reference>
<evidence type="ECO:0000256" key="1">
    <source>
        <dbReference type="ARBA" id="ARBA00022603"/>
    </source>
</evidence>
<dbReference type="Proteomes" id="UP000323166">
    <property type="component" value="Unassembled WGS sequence"/>
</dbReference>
<dbReference type="Gene3D" id="3.40.50.12710">
    <property type="match status" value="1"/>
</dbReference>
<dbReference type="InterPro" id="IPR029063">
    <property type="entry name" value="SAM-dependent_MTases_sf"/>
</dbReference>
<dbReference type="GO" id="GO:0032259">
    <property type="term" value="P:methylation"/>
    <property type="evidence" value="ECO:0007669"/>
    <property type="project" value="UniProtKB-KW"/>
</dbReference>
<keyword evidence="1 3" id="KW-0489">Methyltransferase</keyword>
<dbReference type="EMBL" id="VNHM01000010">
    <property type="protein sequence ID" value="TYO94972.1"/>
    <property type="molecule type" value="Genomic_DNA"/>
</dbReference>
<dbReference type="PANTHER" id="PTHR12049">
    <property type="entry name" value="PROTEIN ARGININE METHYLTRANSFERASE NDUFAF7, MITOCHONDRIAL"/>
    <property type="match status" value="1"/>
</dbReference>
<evidence type="ECO:0000313" key="4">
    <source>
        <dbReference type="Proteomes" id="UP000323166"/>
    </source>
</evidence>
<accession>A0A5S4ZPZ5</accession>
<name>A0A5S4ZPZ5_9FIRM</name>
<dbReference type="RefSeq" id="WP_166511992.1">
    <property type="nucleotide sequence ID" value="NZ_VNHM01000010.1"/>
</dbReference>
<keyword evidence="2 3" id="KW-0808">Transferase</keyword>
<evidence type="ECO:0000256" key="2">
    <source>
        <dbReference type="ARBA" id="ARBA00022679"/>
    </source>
</evidence>
<protein>
    <submittedName>
        <fullName evidence="3">SAM-dependent MidA family methyltransferase</fullName>
    </submittedName>
</protein>
<dbReference type="AlphaFoldDB" id="A0A5S4ZPZ5"/>
<sequence length="418" mass="46902">MPVLAGIIKQEIETNGPITFARFMEQALYHPELGYYTSPGQKIGRRGDFYTAPTINPLFAAMLARRIEQMWVATGRPKRWVVVEYGPGTGILARDILAAMKQHHPGLFNALEYYLIEISSKLIETQQRVIGYTPVANNNSPTGHNQAGTSGHVYSEKIHWVKNLKEIDPGYIDCGCILANELVDAFPIHLVRQNNNNLQELYVSLNSDNLCDDNEGRKHDRSMLNITTGLNKSLPGIFTLIPGPLSTRELADYFDIQNIQLENGQRAEVNLQAHRWLAEIAAHLKKGYLLIIDYGTTSRELYSTHRYNGTLRCFHKHRLVDNPLINIGGQDITAHVNFSTLITWGEQLGLHKIEYTTQPQFLLNMGILDTLQKQPDYTMSPELVKITSAIKQLVLPGGMGGIFKVLILGKNLSGINCI</sequence>
<evidence type="ECO:0000313" key="3">
    <source>
        <dbReference type="EMBL" id="TYO94972.1"/>
    </source>
</evidence>
<keyword evidence="4" id="KW-1185">Reference proteome</keyword>
<dbReference type="GO" id="GO:0035243">
    <property type="term" value="F:protein-arginine omega-N symmetric methyltransferase activity"/>
    <property type="evidence" value="ECO:0007669"/>
    <property type="project" value="TreeGrafter"/>
</dbReference>
<dbReference type="Pfam" id="PF02636">
    <property type="entry name" value="Methyltransf_28"/>
    <property type="match status" value="1"/>
</dbReference>
<dbReference type="PANTHER" id="PTHR12049:SF7">
    <property type="entry name" value="PROTEIN ARGININE METHYLTRANSFERASE NDUFAF7, MITOCHONDRIAL"/>
    <property type="match status" value="1"/>
</dbReference>